<feature type="transmembrane region" description="Helical" evidence="1">
    <location>
        <begin position="20"/>
        <end position="39"/>
    </location>
</feature>
<keyword evidence="1" id="KW-0812">Transmembrane</keyword>
<evidence type="ECO:0000313" key="3">
    <source>
        <dbReference type="Proteomes" id="UP001576774"/>
    </source>
</evidence>
<dbReference type="InterPro" id="IPR027417">
    <property type="entry name" value="P-loop_NTPase"/>
</dbReference>
<accession>A0ABV4X6F9</accession>
<sequence>MFDAIIKFYQEHKETIDNLLSGGLPAILFGAIGVVWWWYQNHRKKRIPHSSFAFDVIPPKSEVLPVIFREDDEKSQKDPLADSRIPYQKRLFDRNIQQELERKLQETGWLLIVGRTGLGKTREAAELAQLFNNDGWTVLHLKTGEWLDFPARLPKEVETYPKLLFFLDDLHQKMYQSRQDISPKAENSPLEKFRVPLQERLLKTLETYEKLCGKEEIRVIATARNEKFRHILDEPSEWQKLQWDKYPKLWNRFLIIIKLGTTEEWL</sequence>
<reference evidence="2 3" key="1">
    <citation type="submission" date="2024-09" db="EMBL/GenBank/DDBJ databases">
        <title>Floridaenema gen nov. (Aerosakkonemataceae, Aerosakkonematales ord. nov., Cyanobacteria) from benthic tropical and subtropical fresh waters, with the description of four new species.</title>
        <authorList>
            <person name="Moretto J.A."/>
            <person name="Berthold D.E."/>
            <person name="Lefler F.W."/>
            <person name="Huang I.-S."/>
            <person name="Laughinghouse H. IV."/>
        </authorList>
    </citation>
    <scope>NUCLEOTIDE SEQUENCE [LARGE SCALE GENOMIC DNA]</scope>
    <source>
        <strain evidence="2 3">BLCC-F46</strain>
    </source>
</reference>
<dbReference type="SUPFAM" id="SSF52540">
    <property type="entry name" value="P-loop containing nucleoside triphosphate hydrolases"/>
    <property type="match status" value="1"/>
</dbReference>
<dbReference type="RefSeq" id="WP_413271064.1">
    <property type="nucleotide sequence ID" value="NZ_JBHFNQ010000108.1"/>
</dbReference>
<organism evidence="2 3">
    <name type="scientific">Floridaenema aerugineum BLCC-F46</name>
    <dbReference type="NCBI Taxonomy" id="3153654"/>
    <lineage>
        <taxon>Bacteria</taxon>
        <taxon>Bacillati</taxon>
        <taxon>Cyanobacteriota</taxon>
        <taxon>Cyanophyceae</taxon>
        <taxon>Oscillatoriophycideae</taxon>
        <taxon>Aerosakkonematales</taxon>
        <taxon>Aerosakkonemataceae</taxon>
        <taxon>Floridanema</taxon>
        <taxon>Floridanema aerugineum</taxon>
    </lineage>
</organism>
<keyword evidence="1" id="KW-1133">Transmembrane helix</keyword>
<evidence type="ECO:0000256" key="1">
    <source>
        <dbReference type="SAM" id="Phobius"/>
    </source>
</evidence>
<gene>
    <name evidence="2" type="ORF">ACE1CC_14085</name>
</gene>
<keyword evidence="3" id="KW-1185">Reference proteome</keyword>
<protein>
    <recommendedName>
        <fullName evidence="4">ATP-binding protein</fullName>
    </recommendedName>
</protein>
<dbReference type="Proteomes" id="UP001576774">
    <property type="component" value="Unassembled WGS sequence"/>
</dbReference>
<keyword evidence="1" id="KW-0472">Membrane</keyword>
<dbReference type="Gene3D" id="3.40.50.300">
    <property type="entry name" value="P-loop containing nucleotide triphosphate hydrolases"/>
    <property type="match status" value="1"/>
</dbReference>
<proteinExistence type="predicted"/>
<comment type="caution">
    <text evidence="2">The sequence shown here is derived from an EMBL/GenBank/DDBJ whole genome shotgun (WGS) entry which is preliminary data.</text>
</comment>
<evidence type="ECO:0008006" key="4">
    <source>
        <dbReference type="Google" id="ProtNLM"/>
    </source>
</evidence>
<dbReference type="EMBL" id="JBHFNQ010000108">
    <property type="protein sequence ID" value="MFB2877977.1"/>
    <property type="molecule type" value="Genomic_DNA"/>
</dbReference>
<evidence type="ECO:0000313" key="2">
    <source>
        <dbReference type="EMBL" id="MFB2877977.1"/>
    </source>
</evidence>
<name>A0ABV4X6F9_9CYAN</name>